<dbReference type="InterPro" id="IPR052860">
    <property type="entry name" value="NRL-GPCR1"/>
</dbReference>
<keyword evidence="2" id="KW-0472">Membrane</keyword>
<dbReference type="GO" id="GO:0016020">
    <property type="term" value="C:membrane"/>
    <property type="evidence" value="ECO:0007669"/>
    <property type="project" value="InterPro"/>
</dbReference>
<sequence length="157" mass="18595">MYINSLRHRSNLQCGVIHRNFRIQIRIITAVFFLAAFSRYALLYYQLFDIPLDDYDYFLIMNNIVRDTSFGIPSFALERSLATFFWKWYERQTPDAMVALFVIELSNVIPAILNSTGWLLGWWTFTFNVMFLLFTIIIGAVVSIFQLIELINCVRYF</sequence>
<dbReference type="GO" id="GO:0007606">
    <property type="term" value="P:sensory perception of chemical stimulus"/>
    <property type="evidence" value="ECO:0007669"/>
    <property type="project" value="InterPro"/>
</dbReference>
<dbReference type="Pfam" id="PF03125">
    <property type="entry name" value="Sre"/>
    <property type="match status" value="1"/>
</dbReference>
<evidence type="ECO:0000256" key="1">
    <source>
        <dbReference type="ARBA" id="ARBA00006803"/>
    </source>
</evidence>
<comment type="caution">
    <text evidence="3">The sequence shown here is derived from an EMBL/GenBank/DDBJ whole genome shotgun (WGS) entry which is preliminary data.</text>
</comment>
<dbReference type="PANTHER" id="PTHR47521:SF7">
    <property type="entry name" value="SERPENTINE RECEPTOR CLASS EPSILON-6"/>
    <property type="match status" value="1"/>
</dbReference>
<keyword evidence="4" id="KW-1185">Reference proteome</keyword>
<evidence type="ECO:0000313" key="3">
    <source>
        <dbReference type="EMBL" id="GMR45534.1"/>
    </source>
</evidence>
<evidence type="ECO:0000313" key="4">
    <source>
        <dbReference type="Proteomes" id="UP001328107"/>
    </source>
</evidence>
<organism evidence="3 4">
    <name type="scientific">Pristionchus mayeri</name>
    <dbReference type="NCBI Taxonomy" id="1317129"/>
    <lineage>
        <taxon>Eukaryota</taxon>
        <taxon>Metazoa</taxon>
        <taxon>Ecdysozoa</taxon>
        <taxon>Nematoda</taxon>
        <taxon>Chromadorea</taxon>
        <taxon>Rhabditida</taxon>
        <taxon>Rhabditina</taxon>
        <taxon>Diplogasteromorpha</taxon>
        <taxon>Diplogasteroidea</taxon>
        <taxon>Neodiplogasteridae</taxon>
        <taxon>Pristionchus</taxon>
    </lineage>
</organism>
<evidence type="ECO:0000256" key="2">
    <source>
        <dbReference type="SAM" id="Phobius"/>
    </source>
</evidence>
<dbReference type="AlphaFoldDB" id="A0AAN5CJG7"/>
<name>A0AAN5CJG7_9BILA</name>
<keyword evidence="2" id="KW-0812">Transmembrane</keyword>
<keyword evidence="2" id="KW-1133">Transmembrane helix</keyword>
<gene>
    <name evidence="3" type="ORF">PMAYCL1PPCAC_15729</name>
</gene>
<reference evidence="4" key="1">
    <citation type="submission" date="2022-10" db="EMBL/GenBank/DDBJ databases">
        <title>Genome assembly of Pristionchus species.</title>
        <authorList>
            <person name="Yoshida K."/>
            <person name="Sommer R.J."/>
        </authorList>
    </citation>
    <scope>NUCLEOTIDE SEQUENCE [LARGE SCALE GENOMIC DNA]</scope>
    <source>
        <strain evidence="4">RS5460</strain>
    </source>
</reference>
<feature type="transmembrane region" description="Helical" evidence="2">
    <location>
        <begin position="129"/>
        <end position="151"/>
    </location>
</feature>
<comment type="similarity">
    <text evidence="1">Belongs to the nematode receptor-like protein sre family.</text>
</comment>
<evidence type="ECO:0008006" key="5">
    <source>
        <dbReference type="Google" id="ProtNLM"/>
    </source>
</evidence>
<dbReference type="Proteomes" id="UP001328107">
    <property type="component" value="Unassembled WGS sequence"/>
</dbReference>
<accession>A0AAN5CJG7</accession>
<dbReference type="EMBL" id="BTRK01000004">
    <property type="protein sequence ID" value="GMR45534.1"/>
    <property type="molecule type" value="Genomic_DNA"/>
</dbReference>
<protein>
    <recommendedName>
        <fullName evidence="5">G protein-coupled receptor</fullName>
    </recommendedName>
</protein>
<dbReference type="PANTHER" id="PTHR47521">
    <property type="entry name" value="SERPENTINE RECEPTOR, CLASS E (EPSILON)-RELATED"/>
    <property type="match status" value="1"/>
</dbReference>
<proteinExistence type="inferred from homology"/>
<dbReference type="InterPro" id="IPR004151">
    <property type="entry name" value="7TM_GPCR_serpentine_rcpt_Sre"/>
</dbReference>
<feature type="transmembrane region" description="Helical" evidence="2">
    <location>
        <begin position="27"/>
        <end position="48"/>
    </location>
</feature>